<dbReference type="PROSITE" id="PS50845">
    <property type="entry name" value="RETICULON"/>
    <property type="match status" value="1"/>
</dbReference>
<dbReference type="Pfam" id="PF02453">
    <property type="entry name" value="Reticulon"/>
    <property type="match status" value="1"/>
</dbReference>
<evidence type="ECO:0000259" key="8">
    <source>
        <dbReference type="PROSITE" id="PS50845"/>
    </source>
</evidence>
<feature type="transmembrane region" description="Helical" evidence="6">
    <location>
        <begin position="179"/>
        <end position="205"/>
    </location>
</feature>
<keyword evidence="5 6" id="KW-0472">Membrane</keyword>
<evidence type="ECO:0000313" key="10">
    <source>
        <dbReference type="Proteomes" id="UP001472677"/>
    </source>
</evidence>
<feature type="region of interest" description="Disordered" evidence="7">
    <location>
        <begin position="17"/>
        <end position="42"/>
    </location>
</feature>
<proteinExistence type="predicted"/>
<evidence type="ECO:0000256" key="1">
    <source>
        <dbReference type="ARBA" id="ARBA00004477"/>
    </source>
</evidence>
<evidence type="ECO:0000256" key="5">
    <source>
        <dbReference type="ARBA" id="ARBA00023136"/>
    </source>
</evidence>
<feature type="transmembrane region" description="Helical" evidence="6">
    <location>
        <begin position="101"/>
        <end position="120"/>
    </location>
</feature>
<evidence type="ECO:0000313" key="9">
    <source>
        <dbReference type="EMBL" id="KAK8494866.1"/>
    </source>
</evidence>
<comment type="subcellular location">
    <subcellularLocation>
        <location evidence="1 6">Endoplasmic reticulum membrane</location>
        <topology evidence="1 6">Multi-pass membrane protein</topology>
    </subcellularLocation>
</comment>
<gene>
    <name evidence="9" type="ORF">V6N12_013863</name>
</gene>
<dbReference type="Proteomes" id="UP001472677">
    <property type="component" value="Unassembled WGS sequence"/>
</dbReference>
<keyword evidence="4 6" id="KW-1133">Transmembrane helix</keyword>
<evidence type="ECO:0000256" key="6">
    <source>
        <dbReference type="RuleBase" id="RU363132"/>
    </source>
</evidence>
<name>A0ABR2ANM7_9ROSI</name>
<dbReference type="PANTHER" id="PTHR10994">
    <property type="entry name" value="RETICULON"/>
    <property type="match status" value="1"/>
</dbReference>
<evidence type="ECO:0000256" key="2">
    <source>
        <dbReference type="ARBA" id="ARBA00022692"/>
    </source>
</evidence>
<comment type="caution">
    <text evidence="9">The sequence shown here is derived from an EMBL/GenBank/DDBJ whole genome shotgun (WGS) entry which is preliminary data.</text>
</comment>
<dbReference type="InterPro" id="IPR045064">
    <property type="entry name" value="Reticulon-like"/>
</dbReference>
<evidence type="ECO:0000256" key="7">
    <source>
        <dbReference type="SAM" id="MobiDB-lite"/>
    </source>
</evidence>
<dbReference type="PANTHER" id="PTHR10994:SF151">
    <property type="entry name" value="RETICULON-LIKE PROTEIN"/>
    <property type="match status" value="1"/>
</dbReference>
<accession>A0ABR2ANM7</accession>
<evidence type="ECO:0000256" key="3">
    <source>
        <dbReference type="ARBA" id="ARBA00022824"/>
    </source>
</evidence>
<keyword evidence="2 6" id="KW-0812">Transmembrane</keyword>
<evidence type="ECO:0000256" key="4">
    <source>
        <dbReference type="ARBA" id="ARBA00022989"/>
    </source>
</evidence>
<organism evidence="9 10">
    <name type="scientific">Hibiscus sabdariffa</name>
    <name type="common">roselle</name>
    <dbReference type="NCBI Taxonomy" id="183260"/>
    <lineage>
        <taxon>Eukaryota</taxon>
        <taxon>Viridiplantae</taxon>
        <taxon>Streptophyta</taxon>
        <taxon>Embryophyta</taxon>
        <taxon>Tracheophyta</taxon>
        <taxon>Spermatophyta</taxon>
        <taxon>Magnoliopsida</taxon>
        <taxon>eudicotyledons</taxon>
        <taxon>Gunneridae</taxon>
        <taxon>Pentapetalae</taxon>
        <taxon>rosids</taxon>
        <taxon>malvids</taxon>
        <taxon>Malvales</taxon>
        <taxon>Malvaceae</taxon>
        <taxon>Malvoideae</taxon>
        <taxon>Hibiscus</taxon>
    </lineage>
</organism>
<sequence>MADHIESKMEEIADKISETFHRKSSSSSSSSDSDDDKRSHRHKAPLKAKVYRLFGREKPLHQVLGAGNSADILLWRNKRVSGGVLGGVTALWFLFEVIDYHLITLICHILILSLSILFLWSNASNFINNSPPNIPKVVIPDKCLLKAASCLTFEINRAADVVRTVATGKDLKTFLGAVAGLWFVSVLGSCFNFLTLVYVVFLLLYTVPVSYEKYEDKVDAYAEKAVIEMKKQYVILEKKVMANINKQKKN</sequence>
<keyword evidence="3 6" id="KW-0256">Endoplasmic reticulum</keyword>
<keyword evidence="10" id="KW-1185">Reference proteome</keyword>
<dbReference type="InterPro" id="IPR003388">
    <property type="entry name" value="Reticulon"/>
</dbReference>
<feature type="domain" description="Reticulon" evidence="8">
    <location>
        <begin position="69"/>
        <end position="250"/>
    </location>
</feature>
<protein>
    <recommendedName>
        <fullName evidence="6">Reticulon-like protein</fullName>
    </recommendedName>
</protein>
<dbReference type="EMBL" id="JBBPBM010000494">
    <property type="protein sequence ID" value="KAK8494866.1"/>
    <property type="molecule type" value="Genomic_DNA"/>
</dbReference>
<reference evidence="9 10" key="1">
    <citation type="journal article" date="2024" name="G3 (Bethesda)">
        <title>Genome assembly of Hibiscus sabdariffa L. provides insights into metabolisms of medicinal natural products.</title>
        <authorList>
            <person name="Kim T."/>
        </authorList>
    </citation>
    <scope>NUCLEOTIDE SEQUENCE [LARGE SCALE GENOMIC DNA]</scope>
    <source>
        <strain evidence="9">TK-2024</strain>
        <tissue evidence="9">Old leaves</tissue>
    </source>
</reference>